<name>A0A2I0INV5_PUNGR</name>
<dbReference type="InterPro" id="IPR012337">
    <property type="entry name" value="RNaseH-like_sf"/>
</dbReference>
<dbReference type="Gene3D" id="3.10.20.370">
    <property type="match status" value="1"/>
</dbReference>
<dbReference type="InterPro" id="IPR043128">
    <property type="entry name" value="Rev_trsase/Diguanyl_cyclase"/>
</dbReference>
<dbReference type="GO" id="GO:0003676">
    <property type="term" value="F:nucleic acid binding"/>
    <property type="evidence" value="ECO:0007669"/>
    <property type="project" value="InterPro"/>
</dbReference>
<keyword evidence="1" id="KW-0511">Multifunctional enzyme</keyword>
<feature type="domain" description="Tf2-1-like SH3-like" evidence="3">
    <location>
        <begin position="494"/>
        <end position="558"/>
    </location>
</feature>
<dbReference type="Proteomes" id="UP000233551">
    <property type="component" value="Unassembled WGS sequence"/>
</dbReference>
<dbReference type="InterPro" id="IPR056924">
    <property type="entry name" value="SH3_Tf2-1"/>
</dbReference>
<comment type="caution">
    <text evidence="4">The sequence shown here is derived from an EMBL/GenBank/DDBJ whole genome shotgun (WGS) entry which is preliminary data.</text>
</comment>
<reference evidence="4 5" key="1">
    <citation type="submission" date="2017-11" db="EMBL/GenBank/DDBJ databases">
        <title>De-novo sequencing of pomegranate (Punica granatum L.) genome.</title>
        <authorList>
            <person name="Akparov Z."/>
            <person name="Amiraslanov A."/>
            <person name="Hajiyeva S."/>
            <person name="Abbasov M."/>
            <person name="Kaur K."/>
            <person name="Hamwieh A."/>
            <person name="Solovyev V."/>
            <person name="Salamov A."/>
            <person name="Braich B."/>
            <person name="Kosarev P."/>
            <person name="Mahmoud A."/>
            <person name="Hajiyev E."/>
            <person name="Babayeva S."/>
            <person name="Izzatullayeva V."/>
            <person name="Mammadov A."/>
            <person name="Mammadov A."/>
            <person name="Sharifova S."/>
            <person name="Ojaghi J."/>
            <person name="Eynullazada K."/>
            <person name="Bayramov B."/>
            <person name="Abdulazimova A."/>
            <person name="Shahmuradov I."/>
        </authorList>
    </citation>
    <scope>NUCLEOTIDE SEQUENCE [LARGE SCALE GENOMIC DNA]</scope>
    <source>
        <strain evidence="5">cv. AG2017</strain>
        <tissue evidence="4">Leaf</tissue>
    </source>
</reference>
<dbReference type="InterPro" id="IPR050951">
    <property type="entry name" value="Retrovirus_Pol_polyprotein"/>
</dbReference>
<dbReference type="Pfam" id="PF24626">
    <property type="entry name" value="SH3_Tf2-1"/>
    <property type="match status" value="1"/>
</dbReference>
<dbReference type="SUPFAM" id="SSF56672">
    <property type="entry name" value="DNA/RNA polymerases"/>
    <property type="match status" value="1"/>
</dbReference>
<proteinExistence type="predicted"/>
<dbReference type="FunFam" id="3.10.20.370:FF:000001">
    <property type="entry name" value="Retrovirus-related Pol polyprotein from transposon 17.6-like protein"/>
    <property type="match status" value="1"/>
</dbReference>
<sequence>MQGNEYTIDMLLLALDNYDIVFGVQWLSTLGDILWNFKELQMRFKLRGEDSLLKGSDMEELKTIDREQMEKLLLRKDQLAAIQLCSLQLANSCKVPIPSSGGRSLDPELATLLKEFEDIFEERKGLPPKRAQDHKIPLKEGSQPVNIRPYSISRPLTDLLKKDAFQWTEVAQEAFDRLKEAMTITPVLALLDFSKEFVVETDASGVGIGAVLMQEGHPIAYVSKVLAPKHQALSVYERELFAILYAVKKWGHYLMGKHFIIKIDHQSLKYLLEQRLNTSLQNTWLAKLLGYDCEINYRKGKENAVVDALSRVTSQELLLMAVSVLSTTFLEKIQESWKNDPKEQGRTLAYPGLLQPLPMPRAVFTDNNMDFIEGLPKSLGKETEIVNKGLETYLRCMTGDKPAAWAKWLSMAEWWYNTTYHSSTRVTPFEGLYGFQPPFNMPYFPHDSAVAAVDTYKRDREGMIKVIKHHLQRAQDRMKFQADKKRSDKEFSIGDMVFLKLQPYRQGSVIAKSSEKLSPRYYGPYRIMDKVGKVAYKLNLPSSAQVHPVFHVSQLKKAIGTASCSSKLPNTDDTSDERLPQPLAILEHRIVKRGNQTAERLLIYWSNSSPADATWEYVDELRLRFPQFNLAGTDFKGAGNVMGQEV</sequence>
<evidence type="ECO:0000313" key="5">
    <source>
        <dbReference type="Proteomes" id="UP000233551"/>
    </source>
</evidence>
<dbReference type="SUPFAM" id="SSF53098">
    <property type="entry name" value="Ribonuclease H-like"/>
    <property type="match status" value="1"/>
</dbReference>
<dbReference type="PANTHER" id="PTHR37984:SF5">
    <property type="entry name" value="PROTEIN NYNRIN-LIKE"/>
    <property type="match status" value="1"/>
</dbReference>
<keyword evidence="5" id="KW-1185">Reference proteome</keyword>
<dbReference type="SUPFAM" id="SSF54160">
    <property type="entry name" value="Chromo domain-like"/>
    <property type="match status" value="1"/>
</dbReference>
<evidence type="ECO:0000259" key="2">
    <source>
        <dbReference type="Pfam" id="PF17919"/>
    </source>
</evidence>
<evidence type="ECO:0000313" key="4">
    <source>
        <dbReference type="EMBL" id="PKI45685.1"/>
    </source>
</evidence>
<dbReference type="GO" id="GO:0003824">
    <property type="term" value="F:catalytic activity"/>
    <property type="evidence" value="ECO:0007669"/>
    <property type="project" value="UniProtKB-KW"/>
</dbReference>
<dbReference type="EMBL" id="PGOL01002702">
    <property type="protein sequence ID" value="PKI45685.1"/>
    <property type="molecule type" value="Genomic_DNA"/>
</dbReference>
<protein>
    <submittedName>
        <fullName evidence="4">Uncharacterized protein</fullName>
    </submittedName>
</protein>
<dbReference type="PANTHER" id="PTHR37984">
    <property type="entry name" value="PROTEIN CBG26694"/>
    <property type="match status" value="1"/>
</dbReference>
<accession>A0A2I0INV5</accession>
<dbReference type="Gene3D" id="3.30.70.270">
    <property type="match status" value="1"/>
</dbReference>
<dbReference type="AlphaFoldDB" id="A0A2I0INV5"/>
<organism evidence="4 5">
    <name type="scientific">Punica granatum</name>
    <name type="common">Pomegranate</name>
    <dbReference type="NCBI Taxonomy" id="22663"/>
    <lineage>
        <taxon>Eukaryota</taxon>
        <taxon>Viridiplantae</taxon>
        <taxon>Streptophyta</taxon>
        <taxon>Embryophyta</taxon>
        <taxon>Tracheophyta</taxon>
        <taxon>Spermatophyta</taxon>
        <taxon>Magnoliopsida</taxon>
        <taxon>eudicotyledons</taxon>
        <taxon>Gunneridae</taxon>
        <taxon>Pentapetalae</taxon>
        <taxon>rosids</taxon>
        <taxon>malvids</taxon>
        <taxon>Myrtales</taxon>
        <taxon>Lythraceae</taxon>
        <taxon>Punica</taxon>
    </lineage>
</organism>
<dbReference type="STRING" id="22663.A0A2I0INV5"/>
<dbReference type="CDD" id="cd09274">
    <property type="entry name" value="RNase_HI_RT_Ty3"/>
    <property type="match status" value="1"/>
</dbReference>
<dbReference type="Gene3D" id="3.30.420.10">
    <property type="entry name" value="Ribonuclease H-like superfamily/Ribonuclease H"/>
    <property type="match status" value="1"/>
</dbReference>
<evidence type="ECO:0000259" key="3">
    <source>
        <dbReference type="Pfam" id="PF24626"/>
    </source>
</evidence>
<dbReference type="InterPro" id="IPR016197">
    <property type="entry name" value="Chromo-like_dom_sf"/>
</dbReference>
<dbReference type="InterPro" id="IPR043502">
    <property type="entry name" value="DNA/RNA_pol_sf"/>
</dbReference>
<dbReference type="Pfam" id="PF17919">
    <property type="entry name" value="RT_RNaseH_2"/>
    <property type="match status" value="1"/>
</dbReference>
<dbReference type="InterPro" id="IPR041577">
    <property type="entry name" value="RT_RNaseH_2"/>
</dbReference>
<evidence type="ECO:0000256" key="1">
    <source>
        <dbReference type="ARBA" id="ARBA00023268"/>
    </source>
</evidence>
<dbReference type="InterPro" id="IPR036397">
    <property type="entry name" value="RNaseH_sf"/>
</dbReference>
<feature type="domain" description="Reverse transcriptase/retrotransposon-derived protein RNase H-like" evidence="2">
    <location>
        <begin position="167"/>
        <end position="261"/>
    </location>
</feature>
<gene>
    <name evidence="4" type="ORF">CRG98_034001</name>
</gene>